<dbReference type="Proteomes" id="UP000241890">
    <property type="component" value="Unassembled WGS sequence"/>
</dbReference>
<accession>A0A2R5GIY3</accession>
<organism evidence="1 2">
    <name type="scientific">Hondaea fermentalgiana</name>
    <dbReference type="NCBI Taxonomy" id="2315210"/>
    <lineage>
        <taxon>Eukaryota</taxon>
        <taxon>Sar</taxon>
        <taxon>Stramenopiles</taxon>
        <taxon>Bigyra</taxon>
        <taxon>Labyrinthulomycetes</taxon>
        <taxon>Thraustochytrida</taxon>
        <taxon>Thraustochytriidae</taxon>
        <taxon>Hondaea</taxon>
    </lineage>
</organism>
<dbReference type="InParanoid" id="A0A2R5GIY3"/>
<dbReference type="EMBL" id="BEYU01000045">
    <property type="protein sequence ID" value="GBG28613.1"/>
    <property type="molecule type" value="Genomic_DNA"/>
</dbReference>
<name>A0A2R5GIY3_9STRA</name>
<sequence length="238" mass="26240">MTGFERERRGIASFVERAFDEAVNDGGLTVCLTFGTIEGRQSVVDQRCTELQVGRAGCFAKAVAALVELEKRRPEAIIADALRHAGSKLGVSFAALRLCQGVLAGSIDIGSAIVVNGFKAELAKLERRGILSYQRKRSEGYGSALNVANVLIQQYYHCLRKYYSEEVLYCKGLKPYHFRQECALSQAKKHCELLQKHLDKAQNEGNQGHEVKLDRISSGKRAAVSMVHPVPKAARVCD</sequence>
<keyword evidence="2" id="KW-1185">Reference proteome</keyword>
<dbReference type="AlphaFoldDB" id="A0A2R5GIY3"/>
<reference evidence="1 2" key="1">
    <citation type="submission" date="2017-12" db="EMBL/GenBank/DDBJ databases">
        <title>Sequencing, de novo assembly and annotation of complete genome of a new Thraustochytrid species, strain FCC1311.</title>
        <authorList>
            <person name="Sedici K."/>
            <person name="Godart F."/>
            <person name="Aiese Cigliano R."/>
            <person name="Sanseverino W."/>
            <person name="Barakat M."/>
            <person name="Ortet P."/>
            <person name="Marechal E."/>
            <person name="Cagnac O."/>
            <person name="Amato A."/>
        </authorList>
    </citation>
    <scope>NUCLEOTIDE SEQUENCE [LARGE SCALE GENOMIC DNA]</scope>
</reference>
<comment type="caution">
    <text evidence="1">The sequence shown here is derived from an EMBL/GenBank/DDBJ whole genome shotgun (WGS) entry which is preliminary data.</text>
</comment>
<gene>
    <name evidence="1" type="ORF">FCC1311_048342</name>
</gene>
<evidence type="ECO:0000313" key="1">
    <source>
        <dbReference type="EMBL" id="GBG28613.1"/>
    </source>
</evidence>
<proteinExistence type="predicted"/>
<evidence type="ECO:0000313" key="2">
    <source>
        <dbReference type="Proteomes" id="UP000241890"/>
    </source>
</evidence>
<protein>
    <submittedName>
        <fullName evidence="1">Uncharacterized protein</fullName>
    </submittedName>
</protein>